<dbReference type="InterPro" id="IPR006094">
    <property type="entry name" value="Oxid_FAD_bind_N"/>
</dbReference>
<dbReference type="HAMAP" id="MF_00037">
    <property type="entry name" value="MurB"/>
    <property type="match status" value="1"/>
</dbReference>
<evidence type="ECO:0000256" key="10">
    <source>
        <dbReference type="ARBA" id="ARBA00022960"/>
    </source>
</evidence>
<feature type="active site" evidence="16">
    <location>
        <position position="218"/>
    </location>
</feature>
<dbReference type="NCBIfam" id="TIGR00179">
    <property type="entry name" value="murB"/>
    <property type="match status" value="1"/>
</dbReference>
<evidence type="ECO:0000256" key="1">
    <source>
        <dbReference type="ARBA" id="ARBA00001974"/>
    </source>
</evidence>
<dbReference type="PANTHER" id="PTHR21071">
    <property type="entry name" value="UDP-N-ACETYLENOLPYRUVOYLGLUCOSAMINE REDUCTASE"/>
    <property type="match status" value="1"/>
</dbReference>
<dbReference type="EMBL" id="PEUV01000031">
    <property type="protein sequence ID" value="PIV12637.1"/>
    <property type="molecule type" value="Genomic_DNA"/>
</dbReference>
<dbReference type="GO" id="GO:0051301">
    <property type="term" value="P:cell division"/>
    <property type="evidence" value="ECO:0007669"/>
    <property type="project" value="UniProtKB-KW"/>
</dbReference>
<comment type="catalytic activity">
    <reaction evidence="15 16">
        <text>UDP-N-acetyl-alpha-D-muramate + NADP(+) = UDP-N-acetyl-3-O-(1-carboxyvinyl)-alpha-D-glucosamine + NADPH + H(+)</text>
        <dbReference type="Rhea" id="RHEA:12248"/>
        <dbReference type="ChEBI" id="CHEBI:15378"/>
        <dbReference type="ChEBI" id="CHEBI:57783"/>
        <dbReference type="ChEBI" id="CHEBI:58349"/>
        <dbReference type="ChEBI" id="CHEBI:68483"/>
        <dbReference type="ChEBI" id="CHEBI:70757"/>
        <dbReference type="EC" id="1.3.1.98"/>
    </reaction>
</comment>
<feature type="active site" evidence="16">
    <location>
        <position position="339"/>
    </location>
</feature>
<dbReference type="InterPro" id="IPR036318">
    <property type="entry name" value="FAD-bd_PCMH-like_sf"/>
</dbReference>
<comment type="similarity">
    <text evidence="16">Belongs to the MurB family.</text>
</comment>
<protein>
    <recommendedName>
        <fullName evidence="16">UDP-N-acetylenolpyruvoylglucosamine reductase</fullName>
        <ecNumber evidence="16">1.3.1.98</ecNumber>
    </recommendedName>
    <alternativeName>
        <fullName evidence="16">UDP-N-acetylmuramate dehydrogenase</fullName>
    </alternativeName>
</protein>
<evidence type="ECO:0000256" key="3">
    <source>
        <dbReference type="ARBA" id="ARBA00004496"/>
    </source>
</evidence>
<dbReference type="GO" id="GO:0071555">
    <property type="term" value="P:cell wall organization"/>
    <property type="evidence" value="ECO:0007669"/>
    <property type="project" value="UniProtKB-KW"/>
</dbReference>
<dbReference type="PANTHER" id="PTHR21071:SF4">
    <property type="entry name" value="UDP-N-ACETYLENOLPYRUVOYLGLUCOSAMINE REDUCTASE"/>
    <property type="match status" value="1"/>
</dbReference>
<evidence type="ECO:0000256" key="16">
    <source>
        <dbReference type="HAMAP-Rule" id="MF_00037"/>
    </source>
</evidence>
<sequence length="345" mass="38405">MIALTKDFELESTAGAHCSRSDLEQWRSDLHYDKSKYKMIKEIQKELPRIKSNISLAKYTTFKIGGPAQYFFIAKEKKDVIEAIKMAKKNGLPFFVLGEGSNLLVSDKGFNGLVIKFQVSNFKFQDPEVVAEAGTILEELVKGSMKRGLTGLEWAAGIPGTVGGAIRGNAAAFGSSIGNLVKRVEVLKCGEIRSLKEIGSQNQKIRIFKNKDCKFSYRDSIFKKNPNLIILAVELQIEKGDKKKIKKEITKNLDYRKKNHPLNFPSAGSVFKNPPQFSAGFLIEKCGLKGKTIGQAQISKKHSNFIVNLGGAKAKDVKKLINLAKKKVKEKFGVELEEELEQLGF</sequence>
<evidence type="ECO:0000256" key="2">
    <source>
        <dbReference type="ARBA" id="ARBA00003921"/>
    </source>
</evidence>
<keyword evidence="9 16" id="KW-0521">NADP</keyword>
<dbReference type="AlphaFoldDB" id="A0A2M7BY94"/>
<evidence type="ECO:0000259" key="17">
    <source>
        <dbReference type="PROSITE" id="PS51387"/>
    </source>
</evidence>
<comment type="function">
    <text evidence="2 16">Cell wall formation.</text>
</comment>
<evidence type="ECO:0000256" key="7">
    <source>
        <dbReference type="ARBA" id="ARBA00022630"/>
    </source>
</evidence>
<dbReference type="PROSITE" id="PS51387">
    <property type="entry name" value="FAD_PCMH"/>
    <property type="match status" value="1"/>
</dbReference>
<dbReference type="Pfam" id="PF02873">
    <property type="entry name" value="MurB_C"/>
    <property type="match status" value="1"/>
</dbReference>
<dbReference type="SUPFAM" id="SSF56194">
    <property type="entry name" value="Uridine diphospho-N-Acetylenolpyruvylglucosamine reductase, MurB, C-terminal domain"/>
    <property type="match status" value="1"/>
</dbReference>
<feature type="domain" description="FAD-binding PCMH-type" evidence="17">
    <location>
        <begin position="63"/>
        <end position="240"/>
    </location>
</feature>
<dbReference type="InterPro" id="IPR016169">
    <property type="entry name" value="FAD-bd_PCMH_sub2"/>
</dbReference>
<proteinExistence type="inferred from homology"/>
<organism evidence="18 19">
    <name type="scientific">Candidatus Nealsonbacteria bacterium CG03_land_8_20_14_0_80_36_12</name>
    <dbReference type="NCBI Taxonomy" id="1974701"/>
    <lineage>
        <taxon>Bacteria</taxon>
        <taxon>Candidatus Nealsoniibacteriota</taxon>
    </lineage>
</organism>
<keyword evidence="8 16" id="KW-0274">FAD</keyword>
<dbReference type="Gene3D" id="3.90.78.10">
    <property type="entry name" value="UDP-N-acetylenolpyruvoylglucosamine reductase, C-terminal domain"/>
    <property type="match status" value="1"/>
</dbReference>
<keyword evidence="5 16" id="KW-0963">Cytoplasm</keyword>
<dbReference type="InterPro" id="IPR036635">
    <property type="entry name" value="MurB_C_sf"/>
</dbReference>
<accession>A0A2M7BY94</accession>
<evidence type="ECO:0000256" key="9">
    <source>
        <dbReference type="ARBA" id="ARBA00022857"/>
    </source>
</evidence>
<keyword evidence="12 16" id="KW-0560">Oxidoreductase</keyword>
<feature type="active site" description="Proton donor" evidence="16">
    <location>
        <position position="269"/>
    </location>
</feature>
<gene>
    <name evidence="16" type="primary">murB</name>
    <name evidence="18" type="ORF">COS47_01540</name>
</gene>
<comment type="subcellular location">
    <subcellularLocation>
        <location evidence="3 16">Cytoplasm</location>
    </subcellularLocation>
</comment>
<evidence type="ECO:0000256" key="8">
    <source>
        <dbReference type="ARBA" id="ARBA00022827"/>
    </source>
</evidence>
<keyword evidence="13 16" id="KW-0131">Cell cycle</keyword>
<keyword evidence="7 16" id="KW-0285">Flavoprotein</keyword>
<evidence type="ECO:0000256" key="13">
    <source>
        <dbReference type="ARBA" id="ARBA00023306"/>
    </source>
</evidence>
<evidence type="ECO:0000256" key="12">
    <source>
        <dbReference type="ARBA" id="ARBA00023002"/>
    </source>
</evidence>
<evidence type="ECO:0000256" key="11">
    <source>
        <dbReference type="ARBA" id="ARBA00022984"/>
    </source>
</evidence>
<keyword evidence="6 16" id="KW-0132">Cell division</keyword>
<evidence type="ECO:0000256" key="6">
    <source>
        <dbReference type="ARBA" id="ARBA00022618"/>
    </source>
</evidence>
<dbReference type="GO" id="GO:0008360">
    <property type="term" value="P:regulation of cell shape"/>
    <property type="evidence" value="ECO:0007669"/>
    <property type="project" value="UniProtKB-KW"/>
</dbReference>
<evidence type="ECO:0000313" key="19">
    <source>
        <dbReference type="Proteomes" id="UP000230324"/>
    </source>
</evidence>
<dbReference type="SUPFAM" id="SSF56176">
    <property type="entry name" value="FAD-binding/transporter-associated domain-like"/>
    <property type="match status" value="1"/>
</dbReference>
<dbReference type="InterPro" id="IPR016166">
    <property type="entry name" value="FAD-bd_PCMH"/>
</dbReference>
<comment type="pathway">
    <text evidence="4 16">Cell wall biogenesis; peptidoglycan biosynthesis.</text>
</comment>
<evidence type="ECO:0000256" key="15">
    <source>
        <dbReference type="ARBA" id="ARBA00048914"/>
    </source>
</evidence>
<dbReference type="InterPro" id="IPR003170">
    <property type="entry name" value="MurB"/>
</dbReference>
<dbReference type="GO" id="GO:0008762">
    <property type="term" value="F:UDP-N-acetylmuramate dehydrogenase activity"/>
    <property type="evidence" value="ECO:0007669"/>
    <property type="project" value="UniProtKB-UniRule"/>
</dbReference>
<evidence type="ECO:0000256" key="4">
    <source>
        <dbReference type="ARBA" id="ARBA00004752"/>
    </source>
</evidence>
<dbReference type="UniPathway" id="UPA00219"/>
<dbReference type="GO" id="GO:0005829">
    <property type="term" value="C:cytosol"/>
    <property type="evidence" value="ECO:0007669"/>
    <property type="project" value="TreeGrafter"/>
</dbReference>
<dbReference type="InterPro" id="IPR016167">
    <property type="entry name" value="FAD-bd_PCMH_sub1"/>
</dbReference>
<dbReference type="Proteomes" id="UP000230324">
    <property type="component" value="Unassembled WGS sequence"/>
</dbReference>
<dbReference type="EC" id="1.3.1.98" evidence="16"/>
<dbReference type="Gene3D" id="3.30.465.10">
    <property type="match status" value="1"/>
</dbReference>
<keyword evidence="14 16" id="KW-0961">Cell wall biogenesis/degradation</keyword>
<comment type="cofactor">
    <cofactor evidence="1 16">
        <name>FAD</name>
        <dbReference type="ChEBI" id="CHEBI:57692"/>
    </cofactor>
</comment>
<evidence type="ECO:0000256" key="14">
    <source>
        <dbReference type="ARBA" id="ARBA00023316"/>
    </source>
</evidence>
<dbReference type="GO" id="GO:0071949">
    <property type="term" value="F:FAD binding"/>
    <property type="evidence" value="ECO:0007669"/>
    <property type="project" value="InterPro"/>
</dbReference>
<dbReference type="NCBIfam" id="NF010480">
    <property type="entry name" value="PRK13905.1"/>
    <property type="match status" value="1"/>
</dbReference>
<keyword evidence="10 16" id="KW-0133">Cell shape</keyword>
<reference evidence="19" key="1">
    <citation type="submission" date="2017-09" db="EMBL/GenBank/DDBJ databases">
        <title>Depth-based differentiation of microbial function through sediment-hosted aquifers and enrichment of novel symbionts in the deep terrestrial subsurface.</title>
        <authorList>
            <person name="Probst A.J."/>
            <person name="Ladd B."/>
            <person name="Jarett J.K."/>
            <person name="Geller-Mcgrath D.E."/>
            <person name="Sieber C.M.K."/>
            <person name="Emerson J.B."/>
            <person name="Anantharaman K."/>
            <person name="Thomas B.C."/>
            <person name="Malmstrom R."/>
            <person name="Stieglmeier M."/>
            <person name="Klingl A."/>
            <person name="Woyke T."/>
            <person name="Ryan C.M."/>
            <person name="Banfield J.F."/>
        </authorList>
    </citation>
    <scope>NUCLEOTIDE SEQUENCE [LARGE SCALE GENOMIC DNA]</scope>
</reference>
<name>A0A2M7BY94_9BACT</name>
<dbReference type="Gene3D" id="3.30.43.10">
    <property type="entry name" value="Uridine Diphospho-n-acetylenolpyruvylglucosamine Reductase, domain 2"/>
    <property type="match status" value="1"/>
</dbReference>
<keyword evidence="11 16" id="KW-0573">Peptidoglycan synthesis</keyword>
<dbReference type="InterPro" id="IPR011601">
    <property type="entry name" value="MurB_C"/>
</dbReference>
<dbReference type="GO" id="GO:0009252">
    <property type="term" value="P:peptidoglycan biosynthetic process"/>
    <property type="evidence" value="ECO:0007669"/>
    <property type="project" value="UniProtKB-UniRule"/>
</dbReference>
<comment type="caution">
    <text evidence="18">The sequence shown here is derived from an EMBL/GenBank/DDBJ whole genome shotgun (WGS) entry which is preliminary data.</text>
</comment>
<dbReference type="Pfam" id="PF01565">
    <property type="entry name" value="FAD_binding_4"/>
    <property type="match status" value="1"/>
</dbReference>
<evidence type="ECO:0000313" key="18">
    <source>
        <dbReference type="EMBL" id="PIV12637.1"/>
    </source>
</evidence>
<evidence type="ECO:0000256" key="5">
    <source>
        <dbReference type="ARBA" id="ARBA00022490"/>
    </source>
</evidence>